<feature type="domain" description="NADH-ubiquinone oxidoreductase 51kDa subunit iron-sulphur binding" evidence="16">
    <location>
        <begin position="327"/>
        <end position="372"/>
    </location>
</feature>
<dbReference type="PROSITE" id="PS00644">
    <property type="entry name" value="COMPLEX1_51K_1"/>
    <property type="match status" value="1"/>
</dbReference>
<dbReference type="HOGENOM" id="CLU_014881_0_1_5"/>
<keyword evidence="9 15" id="KW-0479">Metal-binding</keyword>
<dbReference type="InterPro" id="IPR001949">
    <property type="entry name" value="NADH-UbQ_OxRdtase_51kDa_CS"/>
</dbReference>
<dbReference type="GO" id="GO:0016491">
    <property type="term" value="F:oxidoreductase activity"/>
    <property type="evidence" value="ECO:0007669"/>
    <property type="project" value="UniProtKB-KW"/>
</dbReference>
<dbReference type="Gene3D" id="3.10.20.600">
    <property type="match status" value="1"/>
</dbReference>
<dbReference type="SMART" id="SM00928">
    <property type="entry name" value="NADH_4Fe-4S"/>
    <property type="match status" value="1"/>
</dbReference>
<dbReference type="Pfam" id="PF10589">
    <property type="entry name" value="NADH_4Fe-4S"/>
    <property type="match status" value="1"/>
</dbReference>
<dbReference type="InterPro" id="IPR019554">
    <property type="entry name" value="Soluble_ligand-bd"/>
</dbReference>
<dbReference type="EMBL" id="CP006880">
    <property type="protein sequence ID" value="AJD44840.1"/>
    <property type="molecule type" value="Genomic_DNA"/>
</dbReference>
<dbReference type="Gene3D" id="3.40.50.11540">
    <property type="entry name" value="NADH-ubiquinone oxidoreductase 51kDa subunit"/>
    <property type="match status" value="1"/>
</dbReference>
<evidence type="ECO:0000256" key="5">
    <source>
        <dbReference type="ARBA" id="ARBA00022485"/>
    </source>
</evidence>
<keyword evidence="13 15" id="KW-0520">NAD</keyword>
<keyword evidence="6 15" id="KW-0285">Flavoprotein</keyword>
<evidence type="ECO:0000256" key="4">
    <source>
        <dbReference type="ARBA" id="ARBA00007523"/>
    </source>
</evidence>
<dbReference type="InterPro" id="IPR019575">
    <property type="entry name" value="Nuop51_4Fe4S-bd"/>
</dbReference>
<dbReference type="GO" id="GO:0046872">
    <property type="term" value="F:metal ion binding"/>
    <property type="evidence" value="ECO:0007669"/>
    <property type="project" value="UniProtKB-KW"/>
</dbReference>
<proteinExistence type="inferred from homology"/>
<dbReference type="Proteomes" id="UP000031368">
    <property type="component" value="Plasmid pRgalR602c"/>
</dbReference>
<evidence type="ECO:0000256" key="6">
    <source>
        <dbReference type="ARBA" id="ARBA00022630"/>
    </source>
</evidence>
<keyword evidence="17" id="KW-0614">Plasmid</keyword>
<dbReference type="FunFam" id="1.20.1440.230:FF:000001">
    <property type="entry name" value="Mitochondrial NADH dehydrogenase flavoprotein 1"/>
    <property type="match status" value="1"/>
</dbReference>
<comment type="function">
    <text evidence="3">NDH-1 shuttles electrons from NADH, via FMN and iron-sulfur (Fe-S) centers, to quinones in the respiratory chain. The immediate electron acceptor for the enzyme in this species is believed to be ubiquinone. Couples the redox reaction to proton translocation (for every two electrons transferred, four hydrogen ions are translocated across the cytoplasmic membrane), and thus conserves the redox energy in a proton gradient.</text>
</comment>
<protein>
    <recommendedName>
        <fullName evidence="15">NADH-quinone oxidoreductase subunit F</fullName>
        <ecNumber evidence="15">7.1.1.-</ecNumber>
    </recommendedName>
</protein>
<dbReference type="InterPro" id="IPR037207">
    <property type="entry name" value="Nuop51_4Fe4S-bd_sf"/>
</dbReference>
<dbReference type="SUPFAM" id="SSF142019">
    <property type="entry name" value="Nqo1 FMN-binding domain-like"/>
    <property type="match status" value="1"/>
</dbReference>
<dbReference type="FunFam" id="3.40.50.11540:FF:000001">
    <property type="entry name" value="NADH dehydrogenase [ubiquinone] flavoprotein 1, mitochondrial"/>
    <property type="match status" value="1"/>
</dbReference>
<dbReference type="AlphaFoldDB" id="A0A0B4XDI6"/>
<comment type="similarity">
    <text evidence="4 15">Belongs to the complex I 51 kDa subunit family.</text>
</comment>
<dbReference type="PANTHER" id="PTHR43578">
    <property type="entry name" value="NADH-QUINONE OXIDOREDUCTASE SUBUNIT F"/>
    <property type="match status" value="1"/>
</dbReference>
<name>A0A0B4XDI6_9HYPH</name>
<evidence type="ECO:0000256" key="10">
    <source>
        <dbReference type="ARBA" id="ARBA00022967"/>
    </source>
</evidence>
<dbReference type="InterPro" id="IPR011537">
    <property type="entry name" value="NADH-UbQ_OxRdtase_suF"/>
</dbReference>
<evidence type="ECO:0000313" key="17">
    <source>
        <dbReference type="EMBL" id="AJD44840.1"/>
    </source>
</evidence>
<evidence type="ECO:0000256" key="8">
    <source>
        <dbReference type="ARBA" id="ARBA00022719"/>
    </source>
</evidence>
<comment type="catalytic activity">
    <reaction evidence="14 15">
        <text>a quinone + NADH + 5 H(+)(in) = a quinol + NAD(+) + 4 H(+)(out)</text>
        <dbReference type="Rhea" id="RHEA:57888"/>
        <dbReference type="ChEBI" id="CHEBI:15378"/>
        <dbReference type="ChEBI" id="CHEBI:24646"/>
        <dbReference type="ChEBI" id="CHEBI:57540"/>
        <dbReference type="ChEBI" id="CHEBI:57945"/>
        <dbReference type="ChEBI" id="CHEBI:132124"/>
    </reaction>
</comment>
<comment type="cofactor">
    <cofactor evidence="1 15">
        <name>FMN</name>
        <dbReference type="ChEBI" id="CHEBI:58210"/>
    </cofactor>
</comment>
<dbReference type="Gene3D" id="6.10.250.1450">
    <property type="match status" value="1"/>
</dbReference>
<dbReference type="InterPro" id="IPR011538">
    <property type="entry name" value="Nuo51_FMN-bd"/>
</dbReference>
<dbReference type="Pfam" id="PF01512">
    <property type="entry name" value="Complex1_51K"/>
    <property type="match status" value="1"/>
</dbReference>
<dbReference type="KEGG" id="rga:RGR602_PC00805"/>
<accession>A0A0B4XDI6</accession>
<keyword evidence="17" id="KW-0560">Oxidoreductase</keyword>
<dbReference type="PANTHER" id="PTHR43578:SF3">
    <property type="entry name" value="NADH-QUINONE OXIDOREDUCTASE SUBUNIT F"/>
    <property type="match status" value="1"/>
</dbReference>
<evidence type="ECO:0000256" key="12">
    <source>
        <dbReference type="ARBA" id="ARBA00023014"/>
    </source>
</evidence>
<evidence type="ECO:0000256" key="1">
    <source>
        <dbReference type="ARBA" id="ARBA00001917"/>
    </source>
</evidence>
<dbReference type="SUPFAM" id="SSF140490">
    <property type="entry name" value="Nqo1C-terminal domain-like"/>
    <property type="match status" value="1"/>
</dbReference>
<dbReference type="FunFam" id="3.10.20.600:FF:000003">
    <property type="entry name" value="NADH-quinone oxidoreductase subunit F"/>
    <property type="match status" value="1"/>
</dbReference>
<dbReference type="NCBIfam" id="NF010120">
    <property type="entry name" value="PRK13596.1"/>
    <property type="match status" value="1"/>
</dbReference>
<keyword evidence="12 15" id="KW-0411">Iron-sulfur</keyword>
<dbReference type="NCBIfam" id="TIGR01959">
    <property type="entry name" value="nuoF_fam"/>
    <property type="match status" value="1"/>
</dbReference>
<dbReference type="RefSeq" id="WP_040115134.1">
    <property type="nucleotide sequence ID" value="NZ_CP006880.1"/>
</dbReference>
<evidence type="ECO:0000256" key="15">
    <source>
        <dbReference type="RuleBase" id="RU364066"/>
    </source>
</evidence>
<reference evidence="17 18" key="1">
    <citation type="submission" date="2013-11" db="EMBL/GenBank/DDBJ databases">
        <title>Complete genome sequence of Rhizobium gallicum bv. gallicum R602.</title>
        <authorList>
            <person name="Bustos P."/>
            <person name="Santamaria R.I."/>
            <person name="Lozano L."/>
            <person name="Acosta J.L."/>
            <person name="Ormeno-Orrillo E."/>
            <person name="Rogel M.A."/>
            <person name="Romero D."/>
            <person name="Cevallos M.A."/>
            <person name="Martinez-Romero E."/>
            <person name="Gonzalez V."/>
        </authorList>
    </citation>
    <scope>NUCLEOTIDE SEQUENCE [LARGE SCALE GENOMIC DNA]</scope>
    <source>
        <strain evidence="17 18">R602</strain>
        <plasmid evidence="17 18">pRgalR602c</plasmid>
    </source>
</reference>
<evidence type="ECO:0000256" key="7">
    <source>
        <dbReference type="ARBA" id="ARBA00022643"/>
    </source>
</evidence>
<evidence type="ECO:0000256" key="13">
    <source>
        <dbReference type="ARBA" id="ARBA00023027"/>
    </source>
</evidence>
<comment type="cofactor">
    <cofactor evidence="2 15">
        <name>[4Fe-4S] cluster</name>
        <dbReference type="ChEBI" id="CHEBI:49883"/>
    </cofactor>
</comment>
<dbReference type="GO" id="GO:0008137">
    <property type="term" value="F:NADH dehydrogenase (ubiquinone) activity"/>
    <property type="evidence" value="ECO:0007669"/>
    <property type="project" value="InterPro"/>
</dbReference>
<keyword evidence="5 15" id="KW-0004">4Fe-4S</keyword>
<dbReference type="GO" id="GO:0051539">
    <property type="term" value="F:4 iron, 4 sulfur cluster binding"/>
    <property type="evidence" value="ECO:0007669"/>
    <property type="project" value="UniProtKB-UniRule"/>
</dbReference>
<keyword evidence="7 15" id="KW-0288">FMN</keyword>
<dbReference type="GO" id="GO:0051287">
    <property type="term" value="F:NAD binding"/>
    <property type="evidence" value="ECO:0007669"/>
    <property type="project" value="UniProtKB-UniRule"/>
</dbReference>
<evidence type="ECO:0000256" key="9">
    <source>
        <dbReference type="ARBA" id="ARBA00022723"/>
    </source>
</evidence>
<keyword evidence="8 15" id="KW-0874">Quinone</keyword>
<dbReference type="GO" id="GO:0048038">
    <property type="term" value="F:quinone binding"/>
    <property type="evidence" value="ECO:0007669"/>
    <property type="project" value="UniProtKB-KW"/>
</dbReference>
<dbReference type="Pfam" id="PF10531">
    <property type="entry name" value="SLBB"/>
    <property type="match status" value="1"/>
</dbReference>
<evidence type="ECO:0000313" key="18">
    <source>
        <dbReference type="Proteomes" id="UP000031368"/>
    </source>
</evidence>
<keyword evidence="11 15" id="KW-0408">Iron</keyword>
<organism evidence="17 18">
    <name type="scientific">Rhizobium gallicum bv. gallicum R602sp</name>
    <dbReference type="NCBI Taxonomy" id="1041138"/>
    <lineage>
        <taxon>Bacteria</taxon>
        <taxon>Pseudomonadati</taxon>
        <taxon>Pseudomonadota</taxon>
        <taxon>Alphaproteobacteria</taxon>
        <taxon>Hyphomicrobiales</taxon>
        <taxon>Rhizobiaceae</taxon>
        <taxon>Rhizobium/Agrobacterium group</taxon>
        <taxon>Rhizobium</taxon>
    </lineage>
</organism>
<dbReference type="SUPFAM" id="SSF142984">
    <property type="entry name" value="Nqo1 middle domain-like"/>
    <property type="match status" value="1"/>
</dbReference>
<dbReference type="EC" id="7.1.1.-" evidence="15"/>
<evidence type="ECO:0000256" key="3">
    <source>
        <dbReference type="ARBA" id="ARBA00002378"/>
    </source>
</evidence>
<evidence type="ECO:0000256" key="11">
    <source>
        <dbReference type="ARBA" id="ARBA00023004"/>
    </source>
</evidence>
<geneLocation type="plasmid" evidence="17 18">
    <name>pRgalR602c</name>
</geneLocation>
<dbReference type="PROSITE" id="PS00645">
    <property type="entry name" value="COMPLEX1_51K_2"/>
    <property type="match status" value="1"/>
</dbReference>
<evidence type="ECO:0000256" key="14">
    <source>
        <dbReference type="ARBA" id="ARBA00047712"/>
    </source>
</evidence>
<keyword evidence="18" id="KW-1185">Reference proteome</keyword>
<gene>
    <name evidence="17" type="primary">nuoF-2</name>
    <name evidence="17" type="ORF">RGR602_PC00805</name>
</gene>
<evidence type="ECO:0000256" key="2">
    <source>
        <dbReference type="ARBA" id="ARBA00001966"/>
    </source>
</evidence>
<evidence type="ECO:0000259" key="16">
    <source>
        <dbReference type="SMART" id="SM00928"/>
    </source>
</evidence>
<dbReference type="Gene3D" id="1.20.1440.230">
    <property type="entry name" value="NADH-ubiquinone oxidoreductase 51kDa subunit, iron-sulphur binding domain"/>
    <property type="match status" value="1"/>
</dbReference>
<sequence>MFEPVLLKNIDVPDSHLLSTYEAGGGYQALAKTLREYTPDEVIDLVKQSNLRGRGGAGFPTGMKWSFVPKQAGKPKYLCCNADEGEPGTFKDRIIMERDPHQLIEGLAVSAYAIGAETAYVYIRGEYVTAIRRLEQAIAQAHERSYLGTSVLGSDFKFTVHVHCGAGAYICGEETAMLESLEGKRAQPRLKPPFPAVAGLYSSPTVINNVETIACVPHIVARGPAWFRGIGPDKSPGPKLYCLSGQVRNPGLYELPMGISLRELVEEHAGGPLPGRRIKAVIPGGVSAPVIPEGGLEVGMDFDSLAAAGSMLGSAGVVVIDDSTCMVKVATRIIEFFHHESCGKCTPCREGLNWAVKVLRRIETGEGGPGDLEQLEMLCKGIFGNTFCALGDGAAMGLRAALKHFRDEFVVHIEERRCPFHRACV</sequence>
<keyword evidence="10" id="KW-1278">Translocase</keyword>
<dbReference type="GO" id="GO:0010181">
    <property type="term" value="F:FMN binding"/>
    <property type="evidence" value="ECO:0007669"/>
    <property type="project" value="InterPro"/>
</dbReference>
<dbReference type="InterPro" id="IPR037225">
    <property type="entry name" value="Nuo51_FMN-bd_sf"/>
</dbReference>